<dbReference type="PROSITE" id="PS51471">
    <property type="entry name" value="FE2OG_OXY"/>
    <property type="match status" value="1"/>
</dbReference>
<dbReference type="EMBL" id="JASMQC010000029">
    <property type="protein sequence ID" value="KAK1932420.1"/>
    <property type="molecule type" value="Genomic_DNA"/>
</dbReference>
<feature type="compositionally biased region" description="Acidic residues" evidence="1">
    <location>
        <begin position="19"/>
        <end position="30"/>
    </location>
</feature>
<evidence type="ECO:0000313" key="4">
    <source>
        <dbReference type="Proteomes" id="UP001259832"/>
    </source>
</evidence>
<feature type="domain" description="Fe2OG dioxygenase" evidence="2">
    <location>
        <begin position="151"/>
        <end position="252"/>
    </location>
</feature>
<dbReference type="AlphaFoldDB" id="A0AAD9LDH2"/>
<evidence type="ECO:0000313" key="3">
    <source>
        <dbReference type="EMBL" id="KAK1932420.1"/>
    </source>
</evidence>
<organism evidence="3 4">
    <name type="scientific">Phytophthora citrophthora</name>
    <dbReference type="NCBI Taxonomy" id="4793"/>
    <lineage>
        <taxon>Eukaryota</taxon>
        <taxon>Sar</taxon>
        <taxon>Stramenopiles</taxon>
        <taxon>Oomycota</taxon>
        <taxon>Peronosporomycetes</taxon>
        <taxon>Peronosporales</taxon>
        <taxon>Peronosporaceae</taxon>
        <taxon>Phytophthora</taxon>
    </lineage>
</organism>
<protein>
    <recommendedName>
        <fullName evidence="2">Fe2OG dioxygenase domain-containing protein</fullName>
    </recommendedName>
</protein>
<reference evidence="3" key="1">
    <citation type="submission" date="2023-08" db="EMBL/GenBank/DDBJ databases">
        <title>Reference Genome Resource for the Citrus Pathogen Phytophthora citrophthora.</title>
        <authorList>
            <person name="Moller H."/>
            <person name="Coetzee B."/>
            <person name="Rose L.J."/>
            <person name="Van Niekerk J.M."/>
        </authorList>
    </citation>
    <scope>NUCLEOTIDE SEQUENCE</scope>
    <source>
        <strain evidence="3">STE-U-9442</strain>
    </source>
</reference>
<dbReference type="Gene3D" id="2.60.120.620">
    <property type="entry name" value="q2cbj1_9rhob like domain"/>
    <property type="match status" value="1"/>
</dbReference>
<accession>A0AAD9LDH2</accession>
<evidence type="ECO:0000256" key="1">
    <source>
        <dbReference type="SAM" id="MobiDB-lite"/>
    </source>
</evidence>
<name>A0AAD9LDH2_9STRA</name>
<gene>
    <name evidence="3" type="ORF">P3T76_012004</name>
</gene>
<dbReference type="InterPro" id="IPR044862">
    <property type="entry name" value="Pro_4_hyd_alph_FE2OG_OXY"/>
</dbReference>
<dbReference type="PANTHER" id="PTHR33099:SF7">
    <property type="entry name" value="MYND-TYPE DOMAIN-CONTAINING PROTEIN"/>
    <property type="match status" value="1"/>
</dbReference>
<sequence>MSSIEEDFEDGQWPFGGEDVAEEEPSEADEVPTPSGASCVKINEILGMADTEAGEYSFGGIAKTLPFAPGLVVDGVGRISFPLIPEQAEKLIEKCEKSPFGHNLETKMDENVRKSWQLAPDQVEISNTQWRSGIEELTKTIAQRLGYEKVPMLCVLYKVLVYGEGGHFLKHQDTEKEDGMIATLVIQPPSEHEGGDLVVFRGGKERYRHDFGKSGGTAAFSTHFAVHYADAEHALEKVTKGYRLVLVYSLCLPPTMRHLERDSGLPTCDDLGDAISEMVSEEESLALLLSHEYTKKSIGKLGTSALKGVDSARFRALEEANAQVPTDKKLRFFIAEISLKIVSCPGSGFNSGWQEDHRSEKIDWYASTGEYLGYCKEEKFQTKLNFLNPGQETYAQIWEQHGDSIEKPYTGNEGPTQKTKYCTYAIVAWPAVQHAGNALKMMSVELAVEALFEQRPIEVTALREFLDKASKKLGPWRAFCGKTDEASARFCRPFCELLVETGDVDLAKDFLSKNFPRLGLLSENTTLLPVITKMIDQFDWGVIGKDVMDKLSRDGWYDEEKTPGDSSLEMTVQVLESVQGESARKDLLKLAVEEALKVDKKRDDDEDLNSSKVAGMLWKHIVQSTDQTTFDTITTYYKKKNPQQLGPAVEMFSQYVGDLEELSVKRMALTSIAVRRVKWLKEKTTKMDTAFSWKMPGAEFPDNKEIEDFLRGPDTSMKTQGLITFSGIPAARKFAAKYPRTEQHGASFKMMPAGKGKNAYLTITKTRMWFDARQAKLVKYKEELETLQKIYDGSTATSRKKPRRE</sequence>
<dbReference type="Proteomes" id="UP001259832">
    <property type="component" value="Unassembled WGS sequence"/>
</dbReference>
<evidence type="ECO:0000259" key="2">
    <source>
        <dbReference type="PROSITE" id="PS51471"/>
    </source>
</evidence>
<proteinExistence type="predicted"/>
<feature type="compositionally biased region" description="Acidic residues" evidence="1">
    <location>
        <begin position="1"/>
        <end position="10"/>
    </location>
</feature>
<feature type="region of interest" description="Disordered" evidence="1">
    <location>
        <begin position="1"/>
        <end position="37"/>
    </location>
</feature>
<comment type="caution">
    <text evidence="3">The sequence shown here is derived from an EMBL/GenBank/DDBJ whole genome shotgun (WGS) entry which is preliminary data.</text>
</comment>
<dbReference type="PANTHER" id="PTHR33099">
    <property type="entry name" value="FE2OG DIOXYGENASE DOMAIN-CONTAINING PROTEIN"/>
    <property type="match status" value="1"/>
</dbReference>
<keyword evidence="4" id="KW-1185">Reference proteome</keyword>
<dbReference type="InterPro" id="IPR005123">
    <property type="entry name" value="Oxoglu/Fe-dep_dioxygenase_dom"/>
</dbReference>
<dbReference type="Pfam" id="PF13640">
    <property type="entry name" value="2OG-FeII_Oxy_3"/>
    <property type="match status" value="1"/>
</dbReference>